<proteinExistence type="predicted"/>
<protein>
    <submittedName>
        <fullName evidence="1">Uncharacterized protein</fullName>
    </submittedName>
</protein>
<gene>
    <name evidence="1" type="ORF">F971_02005</name>
</gene>
<sequence>MVTQAHTTTKVNAKVEQIRLNSPTRLLIYGSARKASDNSAFMYASKNVAADYKKDLPIKSYFLQQGANELIEIIASQPDNSIQSLDIFCHGSPDGIYFILGASMTETFTEKEVRSKNLPSNLYRSMFVMVNMWSPIGSNNFANQHRISNLKLSAFTNESKIEIHGCSTASTKSGDDNFCSALSKELYNAGKKRSVVIGHATKANPNIGGTTEIKKQDYRHGTRAIYNNSKLLTTVKTDGRISANVIRSALGGE</sequence>
<evidence type="ECO:0000313" key="1">
    <source>
        <dbReference type="EMBL" id="ENU92118.1"/>
    </source>
</evidence>
<evidence type="ECO:0000313" key="2">
    <source>
        <dbReference type="Proteomes" id="UP000013049"/>
    </source>
</evidence>
<reference evidence="1 2" key="1">
    <citation type="submission" date="2013-02" db="EMBL/GenBank/DDBJ databases">
        <title>The Genome Sequence of Acinetobacter sp. NIPH 758.</title>
        <authorList>
            <consortium name="The Broad Institute Genome Sequencing Platform"/>
            <consortium name="The Broad Institute Genome Sequencing Center for Infectious Disease"/>
            <person name="Cerqueira G."/>
            <person name="Feldgarden M."/>
            <person name="Courvalin P."/>
            <person name="Perichon B."/>
            <person name="Grillot-Courvalin C."/>
            <person name="Clermont D."/>
            <person name="Rocha E."/>
            <person name="Yoon E.-J."/>
            <person name="Nemec A."/>
            <person name="Walker B."/>
            <person name="Young S.K."/>
            <person name="Zeng Q."/>
            <person name="Gargeya S."/>
            <person name="Fitzgerald M."/>
            <person name="Haas B."/>
            <person name="Abouelleil A."/>
            <person name="Alvarado L."/>
            <person name="Arachchi H.M."/>
            <person name="Berlin A.M."/>
            <person name="Chapman S.B."/>
            <person name="Dewar J."/>
            <person name="Goldberg J."/>
            <person name="Griggs A."/>
            <person name="Gujja S."/>
            <person name="Hansen M."/>
            <person name="Howarth C."/>
            <person name="Imamovic A."/>
            <person name="Larimer J."/>
            <person name="McCowan C."/>
            <person name="Murphy C."/>
            <person name="Neiman D."/>
            <person name="Pearson M."/>
            <person name="Priest M."/>
            <person name="Roberts A."/>
            <person name="Saif S."/>
            <person name="Shea T."/>
            <person name="Sisk P."/>
            <person name="Sykes S."/>
            <person name="Wortman J."/>
            <person name="Nusbaum C."/>
            <person name="Birren B."/>
        </authorList>
    </citation>
    <scope>NUCLEOTIDE SEQUENCE [LARGE SCALE GENOMIC DNA]</scope>
    <source>
        <strain evidence="1 2">NIPH 758</strain>
    </source>
</reference>
<comment type="caution">
    <text evidence="1">The sequence shown here is derived from an EMBL/GenBank/DDBJ whole genome shotgun (WGS) entry which is preliminary data.</text>
</comment>
<dbReference type="EMBL" id="APPC01000017">
    <property type="protein sequence ID" value="ENU92118.1"/>
    <property type="molecule type" value="Genomic_DNA"/>
</dbReference>
<dbReference type="PATRIC" id="fig|1217712.3.peg.1918"/>
<organism evidence="1 2">
    <name type="scientific">Acinetobacter vivianii</name>
    <dbReference type="NCBI Taxonomy" id="1776742"/>
    <lineage>
        <taxon>Bacteria</taxon>
        <taxon>Pseudomonadati</taxon>
        <taxon>Pseudomonadota</taxon>
        <taxon>Gammaproteobacteria</taxon>
        <taxon>Moraxellales</taxon>
        <taxon>Moraxellaceae</taxon>
        <taxon>Acinetobacter</taxon>
    </lineage>
</organism>
<accession>N8W5M3</accession>
<dbReference type="HOGENOM" id="CLU_098187_0_0_6"/>
<dbReference type="RefSeq" id="WP_004771398.1">
    <property type="nucleotide sequence ID" value="NZ_KB849357.1"/>
</dbReference>
<dbReference type="eggNOG" id="ENOG50333J1">
    <property type="taxonomic scope" value="Bacteria"/>
</dbReference>
<name>N8W5M3_9GAMM</name>
<dbReference type="Proteomes" id="UP000013049">
    <property type="component" value="Unassembled WGS sequence"/>
</dbReference>
<dbReference type="AlphaFoldDB" id="N8W5M3"/>